<dbReference type="AlphaFoldDB" id="A0A5C6M4Y4"/>
<accession>A0A5C6M4Y4</accession>
<evidence type="ECO:0000313" key="1">
    <source>
        <dbReference type="EMBL" id="TWW09185.1"/>
    </source>
</evidence>
<reference evidence="1 2" key="2">
    <citation type="submission" date="2019-08" db="EMBL/GenBank/DDBJ databases">
        <authorList>
            <person name="Henke P."/>
        </authorList>
    </citation>
    <scope>NUCLEOTIDE SEQUENCE [LARGE SCALE GENOMIC DNA]</scope>
    <source>
        <strain evidence="1">Phe10_nw2017</strain>
    </source>
</reference>
<proteinExistence type="predicted"/>
<dbReference type="Proteomes" id="UP000321083">
    <property type="component" value="Unassembled WGS sequence"/>
</dbReference>
<evidence type="ECO:0000313" key="2">
    <source>
        <dbReference type="Proteomes" id="UP000321083"/>
    </source>
</evidence>
<reference evidence="1 2" key="1">
    <citation type="submission" date="2019-08" db="EMBL/GenBank/DDBJ databases">
        <title>100 year-old enigma solved: identification of Planctomyces bekefii, the type genus and species of the phylum Planctomycetes.</title>
        <authorList>
            <person name="Svetlana D.N."/>
            <person name="Overmann J."/>
        </authorList>
    </citation>
    <scope>NUCLEOTIDE SEQUENCE [LARGE SCALE GENOMIC DNA]</scope>
    <source>
        <strain evidence="1">Phe10_nw2017</strain>
    </source>
</reference>
<name>A0A5C6M4Y4_9PLAN</name>
<organism evidence="1 2">
    <name type="scientific">Planctomyces bekefii</name>
    <dbReference type="NCBI Taxonomy" id="1653850"/>
    <lineage>
        <taxon>Bacteria</taxon>
        <taxon>Pseudomonadati</taxon>
        <taxon>Planctomycetota</taxon>
        <taxon>Planctomycetia</taxon>
        <taxon>Planctomycetales</taxon>
        <taxon>Planctomycetaceae</taxon>
        <taxon>Planctomyces</taxon>
    </lineage>
</organism>
<keyword evidence="2" id="KW-1185">Reference proteome</keyword>
<sequence>MKDTQAGSAFLEACDDSTKNPYQYNCTQKLRELIRANPFLSSHADKIFDFGIDEIEMPKCFDSQKPDDYYRACCNRLQERILKPGDFGSELQKGLESDSLTQLLDRIKNYPRAELNQDEQLIQDLVNKHKSDSNNKTADDSYVLENLLYNTDTQLGPEKRLLGLVQLLGLAKTEATGSDQKYDQLKTYLQSQGVDLISINDPALLIGDDYADSFQKFNSRISSNGLDSIGEFGKFGYYDTMLTTLNREIADIDFAADSTRKSRLSNLISPLMRLMGKEGEHMQVLEGLYKAVEDCRDNASVMSFDSSYDERLENFKKLRDHLHLPKMSVNDDGQWLKNLSADSDRLDILTIIFDLCKKLFSEFTSSDDQVVKSKKAPPAKSTTSYITPA</sequence>
<protein>
    <submittedName>
        <fullName evidence="1">Uncharacterized protein</fullName>
    </submittedName>
</protein>
<comment type="caution">
    <text evidence="1">The sequence shown here is derived from an EMBL/GenBank/DDBJ whole genome shotgun (WGS) entry which is preliminary data.</text>
</comment>
<dbReference type="EMBL" id="SRHE01000356">
    <property type="protein sequence ID" value="TWW09185.1"/>
    <property type="molecule type" value="Genomic_DNA"/>
</dbReference>
<gene>
    <name evidence="1" type="ORF">E3A20_16880</name>
</gene>